<dbReference type="EMBL" id="JABEQH010000017">
    <property type="protein sequence ID" value="MBB2176780.1"/>
    <property type="molecule type" value="Genomic_DNA"/>
</dbReference>
<dbReference type="Gene3D" id="2.30.300.10">
    <property type="entry name" value="Baseplate protein-like domain - beta roll fold"/>
    <property type="match status" value="1"/>
</dbReference>
<accession>A0A7W4J8R5</accession>
<dbReference type="Gene3D" id="3.30.1920.10">
    <property type="entry name" value="Baseplate protein-like domains - 2 layer sandwich fold"/>
    <property type="match status" value="1"/>
</dbReference>
<evidence type="ECO:0000313" key="4">
    <source>
        <dbReference type="EMBL" id="MBB2176780.1"/>
    </source>
</evidence>
<dbReference type="InterPro" id="IPR053981">
    <property type="entry name" value="Gp44/GpP-like_2nd"/>
</dbReference>
<comment type="caution">
    <text evidence="4">The sequence shown here is derived from an EMBL/GenBank/DDBJ whole genome shotgun (WGS) entry which is preliminary data.</text>
</comment>
<protein>
    <submittedName>
        <fullName evidence="4">Phage tail protein</fullName>
    </submittedName>
</protein>
<dbReference type="Pfam" id="PF22255">
    <property type="entry name" value="Gp44-like_2nd"/>
    <property type="match status" value="1"/>
</dbReference>
<feature type="domain" description="Baseplate hub protein gp44/GpP-like C-terminal" evidence="2">
    <location>
        <begin position="281"/>
        <end position="364"/>
    </location>
</feature>
<evidence type="ECO:0000259" key="3">
    <source>
        <dbReference type="Pfam" id="PF22255"/>
    </source>
</evidence>
<reference evidence="4 5" key="1">
    <citation type="submission" date="2020-04" db="EMBL/GenBank/DDBJ databases">
        <title>Description of novel Gluconacetobacter.</title>
        <authorList>
            <person name="Sombolestani A."/>
        </authorList>
    </citation>
    <scope>NUCLEOTIDE SEQUENCE [LARGE SCALE GENOMIC DNA]</scope>
    <source>
        <strain evidence="4 5">LMG 21312</strain>
    </source>
</reference>
<dbReference type="SUPFAM" id="SSF69279">
    <property type="entry name" value="Phage tail proteins"/>
    <property type="match status" value="2"/>
</dbReference>
<feature type="domain" description="Baseplate hub protein gp44-like N-terminal" evidence="1">
    <location>
        <begin position="21"/>
        <end position="104"/>
    </location>
</feature>
<evidence type="ECO:0000313" key="5">
    <source>
        <dbReference type="Proteomes" id="UP000561066"/>
    </source>
</evidence>
<name>A0A7W4J8R5_9PROT</name>
<dbReference type="Gene3D" id="3.55.50.10">
    <property type="entry name" value="Baseplate protein-like domains"/>
    <property type="match status" value="1"/>
</dbReference>
<proteinExistence type="predicted"/>
<feature type="domain" description="Baseplate hub protein gp44/GpP-like second" evidence="3">
    <location>
        <begin position="111"/>
        <end position="191"/>
    </location>
</feature>
<dbReference type="Proteomes" id="UP000561066">
    <property type="component" value="Unassembled WGS sequence"/>
</dbReference>
<dbReference type="Pfam" id="PF21929">
    <property type="entry name" value="GpP_4th"/>
    <property type="match status" value="1"/>
</dbReference>
<dbReference type="Pfam" id="PF21683">
    <property type="entry name" value="GpP-like_1st"/>
    <property type="match status" value="1"/>
</dbReference>
<sequence>MSGLLSSITDVLGYGSQPSDDVSIIIGNTVISGWTDVTIRVGIEIMPWTAELSTTEWQPELDENETIQEGDACQIKIGNDLVITGYVITVDREVGPEEHIVRVSVASKSVDLVEGAAEFATYQMTNTNALALVKKVCEPAGISVYPVGLAGITDIQQFSVILTETAYEVIERICRFAACLFYDRPDGNITLSDVGSSVAVSGFVLGGNAERMRRRASMAGRYADVTAIKQTPIILFSSPDEDDFISQLEAETVGQPATDPGVTRPWRHLLIPYEQGDAGGQNARKRVLWEVARRYGRSQVIEVTCDSWRDASGKLWQPNTIAQVTAPRLKFNGPLLIAELVFHRDEDGTHADVVLMPPEAFQPEPILLPMQSNLGVQAITSNDAPAPVSGITATPLPPLMPGGL</sequence>
<dbReference type="InterPro" id="IPR053982">
    <property type="entry name" value="Gp44/GpP-like_C"/>
</dbReference>
<dbReference type="InterPro" id="IPR023399">
    <property type="entry name" value="Baseplate-like_2-layer_sand"/>
</dbReference>
<dbReference type="InterPro" id="IPR049354">
    <property type="entry name" value="GpP-like_N"/>
</dbReference>
<dbReference type="PIRSF" id="PIRSF004440">
    <property type="entry name" value="GpP"/>
    <property type="match status" value="1"/>
</dbReference>
<dbReference type="InterPro" id="IPR026276">
    <property type="entry name" value="Baseplate_GpP"/>
</dbReference>
<evidence type="ECO:0000259" key="1">
    <source>
        <dbReference type="Pfam" id="PF21683"/>
    </source>
</evidence>
<evidence type="ECO:0000259" key="2">
    <source>
        <dbReference type="Pfam" id="PF21929"/>
    </source>
</evidence>
<gene>
    <name evidence="4" type="ORF">HLH21_12730</name>
</gene>
<dbReference type="AlphaFoldDB" id="A0A7W4J8R5"/>
<keyword evidence="5" id="KW-1185">Reference proteome</keyword>
<organism evidence="4 5">
    <name type="scientific">Gluconacetobacter johannae</name>
    <dbReference type="NCBI Taxonomy" id="112140"/>
    <lineage>
        <taxon>Bacteria</taxon>
        <taxon>Pseudomonadati</taxon>
        <taxon>Pseudomonadota</taxon>
        <taxon>Alphaproteobacteria</taxon>
        <taxon>Acetobacterales</taxon>
        <taxon>Acetobacteraceae</taxon>
        <taxon>Gluconacetobacter</taxon>
    </lineage>
</organism>